<dbReference type="RefSeq" id="WP_420242688.1">
    <property type="nucleotide sequence ID" value="NZ_BOPV01000001.1"/>
</dbReference>
<dbReference type="GO" id="GO:0030638">
    <property type="term" value="P:polyketide metabolic process"/>
    <property type="evidence" value="ECO:0007669"/>
    <property type="project" value="InterPro"/>
</dbReference>
<evidence type="ECO:0000256" key="1">
    <source>
        <dbReference type="SAM" id="MobiDB-lite"/>
    </source>
</evidence>
<dbReference type="SUPFAM" id="SSF54427">
    <property type="entry name" value="NTF2-like"/>
    <property type="match status" value="2"/>
</dbReference>
<dbReference type="PANTHER" id="PTHR38436:SF1">
    <property type="entry name" value="ESTER CYCLASE"/>
    <property type="match status" value="1"/>
</dbReference>
<evidence type="ECO:0000313" key="3">
    <source>
        <dbReference type="Proteomes" id="UP000681075"/>
    </source>
</evidence>
<evidence type="ECO:0000313" key="2">
    <source>
        <dbReference type="EMBL" id="GIL39587.1"/>
    </source>
</evidence>
<accession>A0A8S8XDV7</accession>
<comment type="caution">
    <text evidence="2">The sequence shown here is derived from an EMBL/GenBank/DDBJ whole genome shotgun (WGS) entry which is preliminary data.</text>
</comment>
<name>A0A8S8XDV7_9PROT</name>
<protein>
    <submittedName>
        <fullName evidence="2">Ester cyclase</fullName>
    </submittedName>
</protein>
<proteinExistence type="predicted"/>
<sequence>MSSQNKSVSMAGPATADPQSDDSRAVLQVERRDFTQLVPENRPRVQRMRGFDECYTDIVDYIVRCTHRIWDERDVGLIYTHYTHNCVAYTTLGTMYDRETHIRDTIQRLVEMPDRRGMAQQVIWRGNDVDGFYTSHMTHGMGRHTEFGAMGKPTGRTFVTRTVAECMILENKIYKEWIVRDNMAQLVQLGIEPHAYAQAIAQAKFARGEEVFELSENRRLLGQYPPEAEADVSIAHTDTEAQLLRWLHHIYNKRLFGKIREIYASNCQWHGPLMRELLGPAAVLQQTMRLVALMPDCAFVPQHVCSVVSEEGGEKIALRWTLDGHHFGYGPLGAPTGYKLSVMGVTHFHIIDGKIVDEWVVYDELSMLVQLKLAALQAAK</sequence>
<dbReference type="Proteomes" id="UP000681075">
    <property type="component" value="Unassembled WGS sequence"/>
</dbReference>
<reference evidence="2" key="1">
    <citation type="submission" date="2021-02" db="EMBL/GenBank/DDBJ databases">
        <title>Genome sequence of Rhodospirillales sp. strain TMPK1 isolated from soil.</title>
        <authorList>
            <person name="Nakai R."/>
            <person name="Kusada H."/>
            <person name="Tamaki H."/>
        </authorList>
    </citation>
    <scope>NUCLEOTIDE SEQUENCE</scope>
    <source>
        <strain evidence="2">TMPK1</strain>
    </source>
</reference>
<dbReference type="AlphaFoldDB" id="A0A8S8XDV7"/>
<feature type="region of interest" description="Disordered" evidence="1">
    <location>
        <begin position="1"/>
        <end position="23"/>
    </location>
</feature>
<dbReference type="EMBL" id="BOPV01000001">
    <property type="protein sequence ID" value="GIL39587.1"/>
    <property type="molecule type" value="Genomic_DNA"/>
</dbReference>
<dbReference type="Gene3D" id="3.10.450.50">
    <property type="match status" value="2"/>
</dbReference>
<dbReference type="Pfam" id="PF07366">
    <property type="entry name" value="SnoaL"/>
    <property type="match status" value="1"/>
</dbReference>
<organism evidence="2 3">
    <name type="scientific">Roseiterribacter gracilis</name>
    <dbReference type="NCBI Taxonomy" id="2812848"/>
    <lineage>
        <taxon>Bacteria</taxon>
        <taxon>Pseudomonadati</taxon>
        <taxon>Pseudomonadota</taxon>
        <taxon>Alphaproteobacteria</taxon>
        <taxon>Rhodospirillales</taxon>
        <taxon>Roseiterribacteraceae</taxon>
        <taxon>Roseiterribacter</taxon>
    </lineage>
</organism>
<dbReference type="InterPro" id="IPR032710">
    <property type="entry name" value="NTF2-like_dom_sf"/>
</dbReference>
<gene>
    <name evidence="2" type="ORF">TMPK1_18240</name>
</gene>
<dbReference type="PANTHER" id="PTHR38436">
    <property type="entry name" value="POLYKETIDE CYCLASE SNOAL-LIKE DOMAIN"/>
    <property type="match status" value="1"/>
</dbReference>
<dbReference type="InterPro" id="IPR009959">
    <property type="entry name" value="Cyclase_SnoaL-like"/>
</dbReference>
<keyword evidence="3" id="KW-1185">Reference proteome</keyword>